<accession>A0A0G0ZGM5</accession>
<sequence length="318" mass="34886">MKILVTGVAGAIGSHVAEHFAKLGHEVVGVDILTDYYDRAIKEINLADVSASGVEVHLADLVVDDIDHFMDGVDVVFHFAAQPGISATTPLETYVLNNIIATHRLLEAASKVSGLKGFVHISTSSIYGAHAYGDETVEVKPTSYYGVTKLAAEQLALSYYRERGLPVVALRLFSVYGPRERPEKLYHKLIKSILEDKDFPLHDGSEHHVRSYTNVDDIVQACDLVVKSLDAAIGEIFNIGTDKTVTTGDGIKIIEQILGKPARIVVTPKRPGDQKETGANIGKARRILGYDPKVGVRDGLEQQVVWYKDKLHNKLHKN</sequence>
<dbReference type="AlphaFoldDB" id="A0A0G0ZGM5"/>
<dbReference type="PANTHER" id="PTHR43000">
    <property type="entry name" value="DTDP-D-GLUCOSE 4,6-DEHYDRATASE-RELATED"/>
    <property type="match status" value="1"/>
</dbReference>
<dbReference type="EMBL" id="LCDG01000004">
    <property type="protein sequence ID" value="KKS47915.1"/>
    <property type="molecule type" value="Genomic_DNA"/>
</dbReference>
<evidence type="ECO:0000256" key="1">
    <source>
        <dbReference type="ARBA" id="ARBA00007637"/>
    </source>
</evidence>
<dbReference type="Proteomes" id="UP000034704">
    <property type="component" value="Unassembled WGS sequence"/>
</dbReference>
<evidence type="ECO:0000259" key="2">
    <source>
        <dbReference type="Pfam" id="PF01370"/>
    </source>
</evidence>
<dbReference type="InterPro" id="IPR036291">
    <property type="entry name" value="NAD(P)-bd_dom_sf"/>
</dbReference>
<dbReference type="SUPFAM" id="SSF51735">
    <property type="entry name" value="NAD(P)-binding Rossmann-fold domains"/>
    <property type="match status" value="1"/>
</dbReference>
<dbReference type="PATRIC" id="fig|1618756.3.peg.340"/>
<evidence type="ECO:0000313" key="3">
    <source>
        <dbReference type="EMBL" id="KKS47915.1"/>
    </source>
</evidence>
<gene>
    <name evidence="3" type="ORF">UV12_C0004G0023</name>
</gene>
<comment type="caution">
    <text evidence="3">The sequence shown here is derived from an EMBL/GenBank/DDBJ whole genome shotgun (WGS) entry which is preliminary data.</text>
</comment>
<dbReference type="Gene3D" id="3.40.50.720">
    <property type="entry name" value="NAD(P)-binding Rossmann-like Domain"/>
    <property type="match status" value="1"/>
</dbReference>
<reference evidence="3 4" key="1">
    <citation type="journal article" date="2015" name="Nature">
        <title>rRNA introns, odd ribosomes, and small enigmatic genomes across a large radiation of phyla.</title>
        <authorList>
            <person name="Brown C.T."/>
            <person name="Hug L.A."/>
            <person name="Thomas B.C."/>
            <person name="Sharon I."/>
            <person name="Castelle C.J."/>
            <person name="Singh A."/>
            <person name="Wilkins M.J."/>
            <person name="Williams K.H."/>
            <person name="Banfield J.F."/>
        </authorList>
    </citation>
    <scope>NUCLEOTIDE SEQUENCE [LARGE SCALE GENOMIC DNA]</scope>
</reference>
<name>A0A0G0ZGM5_9BACT</name>
<dbReference type="STRING" id="1618756.UV12_C0004G0023"/>
<proteinExistence type="inferred from homology"/>
<dbReference type="InterPro" id="IPR001509">
    <property type="entry name" value="Epimerase_deHydtase"/>
</dbReference>
<dbReference type="PRINTS" id="PR01713">
    <property type="entry name" value="NUCEPIMERASE"/>
</dbReference>
<organism evidence="3 4">
    <name type="scientific">Candidatus Nomurabacteria bacterium GW2011_GWC2_42_20</name>
    <dbReference type="NCBI Taxonomy" id="1618756"/>
    <lineage>
        <taxon>Bacteria</taxon>
        <taxon>Candidatus Nomuraibacteriota</taxon>
    </lineage>
</organism>
<dbReference type="Pfam" id="PF01370">
    <property type="entry name" value="Epimerase"/>
    <property type="match status" value="1"/>
</dbReference>
<feature type="domain" description="NAD-dependent epimerase/dehydratase" evidence="2">
    <location>
        <begin position="3"/>
        <end position="240"/>
    </location>
</feature>
<protein>
    <submittedName>
        <fullName evidence="3">Nucleoside-diphosphate-sugar epimerase</fullName>
    </submittedName>
</protein>
<evidence type="ECO:0000313" key="4">
    <source>
        <dbReference type="Proteomes" id="UP000034704"/>
    </source>
</evidence>
<comment type="similarity">
    <text evidence="1">Belongs to the NAD(P)-dependent epimerase/dehydratase family.</text>
</comment>